<dbReference type="RefSeq" id="WP_271713178.1">
    <property type="nucleotide sequence ID" value="NZ_AP024169.1"/>
</dbReference>
<evidence type="ECO:0000313" key="2">
    <source>
        <dbReference type="Proteomes" id="UP000595897"/>
    </source>
</evidence>
<organism evidence="1 2">
    <name type="scientific">Anaeromicropila herbilytica</name>
    <dbReference type="NCBI Taxonomy" id="2785025"/>
    <lineage>
        <taxon>Bacteria</taxon>
        <taxon>Bacillati</taxon>
        <taxon>Bacillota</taxon>
        <taxon>Clostridia</taxon>
        <taxon>Lachnospirales</taxon>
        <taxon>Lachnospiraceae</taxon>
        <taxon>Anaeromicropila</taxon>
    </lineage>
</organism>
<protein>
    <submittedName>
        <fullName evidence="1">Uncharacterized protein</fullName>
    </submittedName>
</protein>
<sequence length="185" mass="19922">MGNDHCFTYPEPYHIGRRGLRGPQGIPGTTSTNDNAIFFYRNADLDNIQTLPVRSPISVFLFNNSNINGKAITQTVTDNVITLAAGVYFIDFSTYAIIPTLASAEVLSINTAILDNGIPLNPTTEPIQIYSPISQYIQESIIIETAGTPLTVAARVTSSLTTGATANVTFVNTILNIIRLGDVTV</sequence>
<dbReference type="AlphaFoldDB" id="A0A7R7IEH2"/>
<gene>
    <name evidence="1" type="ORF">bsdtb5_33990</name>
</gene>
<dbReference type="KEGG" id="ahb:bsdtb5_33990"/>
<evidence type="ECO:0000313" key="1">
    <source>
        <dbReference type="EMBL" id="BCN32104.1"/>
    </source>
</evidence>
<dbReference type="EMBL" id="AP024169">
    <property type="protein sequence ID" value="BCN32104.1"/>
    <property type="molecule type" value="Genomic_DNA"/>
</dbReference>
<dbReference type="InterPro" id="IPR008983">
    <property type="entry name" value="Tumour_necrosis_fac-like_dom"/>
</dbReference>
<dbReference type="Proteomes" id="UP000595897">
    <property type="component" value="Chromosome"/>
</dbReference>
<keyword evidence="2" id="KW-1185">Reference proteome</keyword>
<dbReference type="Gene3D" id="2.60.120.40">
    <property type="match status" value="1"/>
</dbReference>
<accession>A0A7R7IEH2</accession>
<name>A0A7R7IEH2_9FIRM</name>
<reference evidence="1 2" key="1">
    <citation type="submission" date="2020-11" db="EMBL/GenBank/DDBJ databases">
        <title>Draft genome sequencing of a Lachnospiraceae strain isolated from anoxic soil subjected to BSD treatment.</title>
        <authorList>
            <person name="Uek A."/>
            <person name="Tonouchi A."/>
        </authorList>
    </citation>
    <scope>NUCLEOTIDE SEQUENCE [LARGE SCALE GENOMIC DNA]</scope>
    <source>
        <strain evidence="1 2">TB5</strain>
    </source>
</reference>
<proteinExistence type="predicted"/>